<organism evidence="3 4">
    <name type="scientific">Tritrichomonas musculus</name>
    <dbReference type="NCBI Taxonomy" id="1915356"/>
    <lineage>
        <taxon>Eukaryota</taxon>
        <taxon>Metamonada</taxon>
        <taxon>Parabasalia</taxon>
        <taxon>Tritrichomonadida</taxon>
        <taxon>Tritrichomonadidae</taxon>
        <taxon>Tritrichomonas</taxon>
    </lineage>
</organism>
<proteinExistence type="predicted"/>
<protein>
    <submittedName>
        <fullName evidence="3">Uncharacterized protein</fullName>
    </submittedName>
</protein>
<gene>
    <name evidence="3" type="ORF">M9Y10_024065</name>
</gene>
<feature type="region of interest" description="Disordered" evidence="2">
    <location>
        <begin position="115"/>
        <end position="151"/>
    </location>
</feature>
<feature type="compositionally biased region" description="Low complexity" evidence="2">
    <location>
        <begin position="115"/>
        <end position="125"/>
    </location>
</feature>
<evidence type="ECO:0000313" key="4">
    <source>
        <dbReference type="Proteomes" id="UP001470230"/>
    </source>
</evidence>
<name>A0ABR2L006_9EUKA</name>
<feature type="region of interest" description="Disordered" evidence="2">
    <location>
        <begin position="248"/>
        <end position="306"/>
    </location>
</feature>
<feature type="compositionally biased region" description="Low complexity" evidence="2">
    <location>
        <begin position="478"/>
        <end position="487"/>
    </location>
</feature>
<accession>A0ABR2L006</accession>
<reference evidence="3 4" key="1">
    <citation type="submission" date="2024-04" db="EMBL/GenBank/DDBJ databases">
        <title>Tritrichomonas musculus Genome.</title>
        <authorList>
            <person name="Alves-Ferreira E."/>
            <person name="Grigg M."/>
            <person name="Lorenzi H."/>
            <person name="Galac M."/>
        </authorList>
    </citation>
    <scope>NUCLEOTIDE SEQUENCE [LARGE SCALE GENOMIC DNA]</scope>
    <source>
        <strain evidence="3 4">EAF2021</strain>
    </source>
</reference>
<feature type="compositionally biased region" description="Low complexity" evidence="2">
    <location>
        <begin position="522"/>
        <end position="533"/>
    </location>
</feature>
<comment type="caution">
    <text evidence="3">The sequence shown here is derived from an EMBL/GenBank/DDBJ whole genome shotgun (WGS) entry which is preliminary data.</text>
</comment>
<feature type="region of interest" description="Disordered" evidence="2">
    <location>
        <begin position="752"/>
        <end position="789"/>
    </location>
</feature>
<feature type="region of interest" description="Disordered" evidence="2">
    <location>
        <begin position="478"/>
        <end position="499"/>
    </location>
</feature>
<sequence>MTSRKAPQQNFPFKCQTKANMVKRGKSIERNFYIDFSTKHPNDDSIISDSAKGKSYVNENERNENRYIDSSNKNFAEEEDLKYRNFRKDRLNYNNYLLSTNAPITSALFSSTVSTSGSSRSASVRNKAKIPTLSQKVSSNKKRTSNHIEKREFSDSYQKVHKRSNPKTKGKEIILLSEDTTDIYDYDYDYNSTLDYLISDYDDYSNYDYDSDSYNDIPRNAKRNGKIIFVNGDSNLYNISEISEFNTQSSFHSHRSQRHRHQHHSKQIKQRSEQIPSRKQSESIKQRQIHGANSNSKQQKVASNRSKTILQPKFCMTEDLTESFLDDLTDHPKKEEEDEENKAIQNMIDQITSEISRVKANSRAQLKISSSIHIFVNNPTIQRFKGKISASEVYMHVPPTNVDEPNNDSSISQYTNEENDLTISAISFNNFGSPSPIPAKQKKSNNQIRRINIDSTDSEEINTKKIKSRNINYQQILNNQNENQKQKSVAKRAKLAKEDSEPRINLIRYSLISEQNKRSPPESSQKLQQEKSQNLTQNQTKKLVQSLFANNQENASNQQEKIGKVPIVKQSSPSSTNPIPSTSNNPPTNINVNPSVQNFIQQNNEIIEDLKQSNDQIQKEHENANQKAEITAKGKGPVKLINLLSSEIDISSNKTISNISAINKISNLTASESDQKGEQGSQNNDLLSDSYDETLSLDQKNVSNDQNNSKNQNLFDEDTNYNLTISSFIEPEASSNAADDFILEEIKGYFDESSSQGRTYKDANNNETNNNNNSNISVSSLANDDFHED</sequence>
<feature type="region of interest" description="Disordered" evidence="2">
    <location>
        <begin position="555"/>
        <end position="590"/>
    </location>
</feature>
<feature type="compositionally biased region" description="Polar residues" evidence="2">
    <location>
        <begin position="291"/>
        <end position="306"/>
    </location>
</feature>
<feature type="region of interest" description="Disordered" evidence="2">
    <location>
        <begin position="511"/>
        <end position="538"/>
    </location>
</feature>
<feature type="coiled-coil region" evidence="1">
    <location>
        <begin position="334"/>
        <end position="361"/>
    </location>
</feature>
<dbReference type="EMBL" id="JAPFFF010000003">
    <property type="protein sequence ID" value="KAK8895595.1"/>
    <property type="molecule type" value="Genomic_DNA"/>
</dbReference>
<evidence type="ECO:0000256" key="1">
    <source>
        <dbReference type="SAM" id="Coils"/>
    </source>
</evidence>
<keyword evidence="1" id="KW-0175">Coiled coil</keyword>
<feature type="compositionally biased region" description="Basic residues" evidence="2">
    <location>
        <begin position="252"/>
        <end position="269"/>
    </location>
</feature>
<feature type="coiled-coil region" evidence="1">
    <location>
        <begin position="596"/>
        <end position="627"/>
    </location>
</feature>
<feature type="compositionally biased region" description="Low complexity" evidence="2">
    <location>
        <begin position="765"/>
        <end position="783"/>
    </location>
</feature>
<keyword evidence="4" id="KW-1185">Reference proteome</keyword>
<dbReference type="Proteomes" id="UP001470230">
    <property type="component" value="Unassembled WGS sequence"/>
</dbReference>
<evidence type="ECO:0000256" key="2">
    <source>
        <dbReference type="SAM" id="MobiDB-lite"/>
    </source>
</evidence>
<feature type="compositionally biased region" description="Low complexity" evidence="2">
    <location>
        <begin position="571"/>
        <end position="590"/>
    </location>
</feature>
<evidence type="ECO:0000313" key="3">
    <source>
        <dbReference type="EMBL" id="KAK8895595.1"/>
    </source>
</evidence>